<dbReference type="SUPFAM" id="SSF81593">
    <property type="entry name" value="Nucleotidyltransferase substrate binding subunit/domain"/>
    <property type="match status" value="1"/>
</dbReference>
<evidence type="ECO:0000313" key="1">
    <source>
        <dbReference type="EMBL" id="RRB14786.1"/>
    </source>
</evidence>
<organism evidence="1 2">
    <name type="scientific">Larkinella knui</name>
    <dbReference type="NCBI Taxonomy" id="2025310"/>
    <lineage>
        <taxon>Bacteria</taxon>
        <taxon>Pseudomonadati</taxon>
        <taxon>Bacteroidota</taxon>
        <taxon>Cytophagia</taxon>
        <taxon>Cytophagales</taxon>
        <taxon>Spirosomataceae</taxon>
        <taxon>Larkinella</taxon>
    </lineage>
</organism>
<dbReference type="Gene3D" id="1.20.120.330">
    <property type="entry name" value="Nucleotidyltransferases domain 2"/>
    <property type="match status" value="1"/>
</dbReference>
<dbReference type="EMBL" id="RQJP01000002">
    <property type="protein sequence ID" value="RRB14786.1"/>
    <property type="molecule type" value="Genomic_DNA"/>
</dbReference>
<dbReference type="NCBIfam" id="TIGR01987">
    <property type="entry name" value="HI0074"/>
    <property type="match status" value="1"/>
</dbReference>
<protein>
    <submittedName>
        <fullName evidence="1">Nucleotidyltransferase</fullName>
    </submittedName>
</protein>
<comment type="caution">
    <text evidence="1">The sequence shown here is derived from an EMBL/GenBank/DDBJ whole genome shotgun (WGS) entry which is preliminary data.</text>
</comment>
<dbReference type="Pfam" id="PF08780">
    <property type="entry name" value="NTase_sub_bind"/>
    <property type="match status" value="1"/>
</dbReference>
<accession>A0A3P1CNZ5</accession>
<dbReference type="InterPro" id="IPR010235">
    <property type="entry name" value="HepT"/>
</dbReference>
<dbReference type="Proteomes" id="UP000274271">
    <property type="component" value="Unassembled WGS sequence"/>
</dbReference>
<keyword evidence="2" id="KW-1185">Reference proteome</keyword>
<sequence length="140" mass="16591">MNQEIRWEQRFGNFKKALSQLNKFIQKGELNELEEQGLIKAFEYTYELAWKTLQDFLRDKGYSEIAGPKPVIEQAFQDGYIDGFAWVRMHKSRNLTNLAYEREIVTQLKRHILSEHVQSFESLISRLEKESYSDNKPSLV</sequence>
<name>A0A3P1CNZ5_9BACT</name>
<keyword evidence="1" id="KW-0808">Transferase</keyword>
<dbReference type="GO" id="GO:0016740">
    <property type="term" value="F:transferase activity"/>
    <property type="evidence" value="ECO:0007669"/>
    <property type="project" value="UniProtKB-KW"/>
</dbReference>
<evidence type="ECO:0000313" key="2">
    <source>
        <dbReference type="Proteomes" id="UP000274271"/>
    </source>
</evidence>
<reference evidence="1 2" key="1">
    <citation type="submission" date="2018-11" db="EMBL/GenBank/DDBJ databases">
        <authorList>
            <person name="Zhou Z."/>
            <person name="Wang G."/>
        </authorList>
    </citation>
    <scope>NUCLEOTIDE SEQUENCE [LARGE SCALE GENOMIC DNA]</scope>
    <source>
        <strain evidence="1 2">KCTC42998</strain>
    </source>
</reference>
<dbReference type="RefSeq" id="WP_124906305.1">
    <property type="nucleotide sequence ID" value="NZ_RQJP01000002.1"/>
</dbReference>
<dbReference type="OrthoDB" id="9810452at2"/>
<dbReference type="AlphaFoldDB" id="A0A3P1CNZ5"/>
<gene>
    <name evidence="1" type="ORF">EHT87_09455</name>
</gene>
<proteinExistence type="predicted"/>